<dbReference type="Pfam" id="PF01855">
    <property type="entry name" value="POR_N"/>
    <property type="match status" value="1"/>
</dbReference>
<organism evidence="17 18">
    <name type="scientific">candidate division TA06 bacterium DG_26</name>
    <dbReference type="NCBI Taxonomy" id="1703771"/>
    <lineage>
        <taxon>Bacteria</taxon>
        <taxon>Bacteria division TA06</taxon>
    </lineage>
</organism>
<dbReference type="GO" id="GO:0043805">
    <property type="term" value="F:indolepyruvate ferredoxin oxidoreductase activity"/>
    <property type="evidence" value="ECO:0007669"/>
    <property type="project" value="UniProtKB-UniRule"/>
</dbReference>
<feature type="binding site" evidence="15">
    <location>
        <position position="556"/>
    </location>
    <ligand>
        <name>[4Fe-4S] cluster</name>
        <dbReference type="ChEBI" id="CHEBI:49883"/>
        <label>2</label>
    </ligand>
</feature>
<accession>A0A0S7WF92</accession>
<evidence type="ECO:0000256" key="3">
    <source>
        <dbReference type="ARBA" id="ARBA00012812"/>
    </source>
</evidence>
<dbReference type="CDD" id="cd02008">
    <property type="entry name" value="TPP_IOR_alpha"/>
    <property type="match status" value="1"/>
</dbReference>
<keyword evidence="17" id="KW-0670">Pyruvate</keyword>
<dbReference type="InterPro" id="IPR002880">
    <property type="entry name" value="Pyrv_Fd/Flavodoxin_OxRdtase_N"/>
</dbReference>
<dbReference type="NCBIfam" id="TIGR03336">
    <property type="entry name" value="IOR_alpha"/>
    <property type="match status" value="1"/>
</dbReference>
<feature type="binding site" evidence="15">
    <location>
        <position position="559"/>
    </location>
    <ligand>
        <name>[4Fe-4S] cluster</name>
        <dbReference type="ChEBI" id="CHEBI:49883"/>
        <label>2</label>
    </ligand>
</feature>
<evidence type="ECO:0000256" key="7">
    <source>
        <dbReference type="ARBA" id="ARBA00022723"/>
    </source>
</evidence>
<proteinExistence type="predicted"/>
<dbReference type="GO" id="GO:0051539">
    <property type="term" value="F:4 iron, 4 sulfur cluster binding"/>
    <property type="evidence" value="ECO:0007669"/>
    <property type="project" value="UniProtKB-UniRule"/>
</dbReference>
<feature type="domain" description="4Fe-4S ferredoxin-type" evidence="16">
    <location>
        <begin position="519"/>
        <end position="540"/>
    </location>
</feature>
<comment type="caution">
    <text evidence="17">The sequence shown here is derived from an EMBL/GenBank/DDBJ whole genome shotgun (WGS) entry which is preliminary data.</text>
</comment>
<dbReference type="SUPFAM" id="SSF52518">
    <property type="entry name" value="Thiamin diphosphate-binding fold (THDP-binding)"/>
    <property type="match status" value="2"/>
</dbReference>
<reference evidence="17 18" key="1">
    <citation type="journal article" date="2015" name="Microbiome">
        <title>Genomic resolution of linkages in carbon, nitrogen, and sulfur cycling among widespread estuary sediment bacteria.</title>
        <authorList>
            <person name="Baker B.J."/>
            <person name="Lazar C.S."/>
            <person name="Teske A.P."/>
            <person name="Dick G.J."/>
        </authorList>
    </citation>
    <scope>NUCLEOTIDE SEQUENCE [LARGE SCALE GENOMIC DNA]</scope>
    <source>
        <strain evidence="17">DG_26</strain>
    </source>
</reference>
<dbReference type="InterPro" id="IPR011766">
    <property type="entry name" value="TPP_enzyme_TPP-bd"/>
</dbReference>
<evidence type="ECO:0000256" key="10">
    <source>
        <dbReference type="ARBA" id="ARBA00023004"/>
    </source>
</evidence>
<dbReference type="SUPFAM" id="SSF52922">
    <property type="entry name" value="TK C-terminal domain-like"/>
    <property type="match status" value="1"/>
</dbReference>
<dbReference type="Gene3D" id="3.30.70.20">
    <property type="match status" value="1"/>
</dbReference>
<feature type="binding site" evidence="15">
    <location>
        <position position="534"/>
    </location>
    <ligand>
        <name>[4Fe-4S] cluster</name>
        <dbReference type="ChEBI" id="CHEBI:49883"/>
        <label>1</label>
    </ligand>
</feature>
<dbReference type="GO" id="GO:0030976">
    <property type="term" value="F:thiamine pyrophosphate binding"/>
    <property type="evidence" value="ECO:0007669"/>
    <property type="project" value="InterPro"/>
</dbReference>
<keyword evidence="9 14" id="KW-0560">Oxidoreductase</keyword>
<feature type="binding site" evidence="15">
    <location>
        <position position="528"/>
    </location>
    <ligand>
        <name>[4Fe-4S] cluster</name>
        <dbReference type="ChEBI" id="CHEBI:49883"/>
        <label>1</label>
    </ligand>
</feature>
<evidence type="ECO:0000313" key="17">
    <source>
        <dbReference type="EMBL" id="KPJ48832.1"/>
    </source>
</evidence>
<keyword evidence="10 14" id="KW-0408">Iron</keyword>
<comment type="subunit">
    <text evidence="2">Heterodimer of the IorA and IorB subunits.</text>
</comment>
<keyword evidence="5 14" id="KW-0813">Transport</keyword>
<evidence type="ECO:0000256" key="6">
    <source>
        <dbReference type="ARBA" id="ARBA00022485"/>
    </source>
</evidence>
<evidence type="ECO:0000256" key="4">
    <source>
        <dbReference type="ARBA" id="ARBA00017710"/>
    </source>
</evidence>
<feature type="binding site" evidence="15">
    <location>
        <position position="566"/>
    </location>
    <ligand>
        <name>[4Fe-4S] cluster</name>
        <dbReference type="ChEBI" id="CHEBI:49883"/>
        <label>1</label>
    </ligand>
</feature>
<dbReference type="EMBL" id="LIZT01000093">
    <property type="protein sequence ID" value="KPJ48832.1"/>
    <property type="molecule type" value="Genomic_DNA"/>
</dbReference>
<dbReference type="CDD" id="cd07034">
    <property type="entry name" value="TPP_PYR_PFOR_IOR-alpha_like"/>
    <property type="match status" value="1"/>
</dbReference>
<feature type="binding site" evidence="15">
    <location>
        <position position="531"/>
    </location>
    <ligand>
        <name>[4Fe-4S] cluster</name>
        <dbReference type="ChEBI" id="CHEBI:49883"/>
        <label>1</label>
    </ligand>
</feature>
<comment type="function">
    <text evidence="1 14">Catalyzes the ferredoxin-dependent oxidative decarboxylation of arylpyruvates.</text>
</comment>
<sequence length="572" mass="62449">MKVLMSGNEAVARGAYEAGVNIASAYPGTPSTEILENISTYREIYSTWSTNEKTAFDFVSGASFTGARVLVAMKHVGLNVAADPFFSLSHIGATGGFIVVTCDDPGMHSSQNEQDNRHYARAAKVPLLEPSSSQEAKDLVKIGIKISEEFDTPVLLRLTTRISHSKGVVTLGEREEHVPTGYEKEFSRRVLLPVNARKRHRFVEERLRRLKEFSEQFEYNRTERGNSDVAVVTSGVAYNYVKEVFPDAEVLRLSMSYPFPANLVKQFLAGRERIYVVEENDPFVEGYVRELGFRVTGKEKIPIDGELNSSRLAESLGFKEGTSAPSVDGIPSRPPVLCPGCPHTGVFYVINKLKLIATGDIGCYTLGGLPPLDAMDTCVSMGSSIGNALGLEKALGPSIAHRLVAVLGDSTFFHTGIPSLVDVVYNRGMSTVIIVDNRTTAMTGHQDHPGTGRTLMGEPTSVVDLVKVCKGLGVKHTYVVDPHDLKETERLIKREVKREAPSVVIARRECALLTRKKVSPFAVDAQRCTGCKLCLRLGCPALTVVEKKARIDPLLCTGCGLCIQVCRQDAIA</sequence>
<evidence type="ECO:0000256" key="11">
    <source>
        <dbReference type="ARBA" id="ARBA00023014"/>
    </source>
</evidence>
<dbReference type="SUPFAM" id="SSF54862">
    <property type="entry name" value="4Fe-4S ferredoxins"/>
    <property type="match status" value="1"/>
</dbReference>
<dbReference type="AlphaFoldDB" id="A0A0S7WF92"/>
<evidence type="ECO:0000256" key="15">
    <source>
        <dbReference type="PIRSR" id="PIRSR006439-50"/>
    </source>
</evidence>
<dbReference type="PROSITE" id="PS51379">
    <property type="entry name" value="4FE4S_FER_2"/>
    <property type="match status" value="2"/>
</dbReference>
<evidence type="ECO:0000256" key="1">
    <source>
        <dbReference type="ARBA" id="ARBA00002995"/>
    </source>
</evidence>
<keyword evidence="11 14" id="KW-0411">Iron-sulfur</keyword>
<dbReference type="PANTHER" id="PTHR43710">
    <property type="entry name" value="2-HYDROXYACYL-COA LYASE"/>
    <property type="match status" value="1"/>
</dbReference>
<dbReference type="Pfam" id="PF02775">
    <property type="entry name" value="TPP_enzyme_C"/>
    <property type="match status" value="1"/>
</dbReference>
<name>A0A0S7WF92_UNCT6</name>
<evidence type="ECO:0000256" key="12">
    <source>
        <dbReference type="ARBA" id="ARBA00030514"/>
    </source>
</evidence>
<evidence type="ECO:0000256" key="13">
    <source>
        <dbReference type="ARBA" id="ARBA00048332"/>
    </source>
</evidence>
<comment type="catalytic activity">
    <reaction evidence="13 14">
        <text>indole-3-pyruvate + 2 oxidized [2Fe-2S]-[ferredoxin] + CoA = (indol-3-yl)acetyl-CoA + 2 reduced [2Fe-2S]-[ferredoxin] + CO2 + H(+)</text>
        <dbReference type="Rhea" id="RHEA:12645"/>
        <dbReference type="Rhea" id="RHEA-COMP:10000"/>
        <dbReference type="Rhea" id="RHEA-COMP:10001"/>
        <dbReference type="ChEBI" id="CHEBI:15378"/>
        <dbReference type="ChEBI" id="CHEBI:16526"/>
        <dbReference type="ChEBI" id="CHEBI:17640"/>
        <dbReference type="ChEBI" id="CHEBI:33737"/>
        <dbReference type="ChEBI" id="CHEBI:33738"/>
        <dbReference type="ChEBI" id="CHEBI:57271"/>
        <dbReference type="ChEBI" id="CHEBI:57287"/>
        <dbReference type="EC" id="1.2.7.8"/>
    </reaction>
</comment>
<feature type="binding site" evidence="15">
    <location>
        <position position="562"/>
    </location>
    <ligand>
        <name>[4Fe-4S] cluster</name>
        <dbReference type="ChEBI" id="CHEBI:49883"/>
        <label>2</label>
    </ligand>
</feature>
<evidence type="ECO:0000256" key="2">
    <source>
        <dbReference type="ARBA" id="ARBA00011238"/>
    </source>
</evidence>
<protein>
    <recommendedName>
        <fullName evidence="4 14">Indolepyruvate oxidoreductase subunit IorA</fullName>
        <shortName evidence="14">IOR</shortName>
        <ecNumber evidence="3 14">1.2.7.8</ecNumber>
    </recommendedName>
    <alternativeName>
        <fullName evidence="12 14">Indolepyruvate ferredoxin oxidoreductase subunit alpha</fullName>
    </alternativeName>
</protein>
<dbReference type="PANTHER" id="PTHR43710:SF5">
    <property type="entry name" value="INDOLEPYRUVATE FERREDOXIN OXIDOREDUCTASE ALPHA SUBUNIT"/>
    <property type="match status" value="1"/>
</dbReference>
<dbReference type="PATRIC" id="fig|1703771.3.peg.810"/>
<evidence type="ECO:0000256" key="5">
    <source>
        <dbReference type="ARBA" id="ARBA00022448"/>
    </source>
</evidence>
<evidence type="ECO:0000313" key="18">
    <source>
        <dbReference type="Proteomes" id="UP000051124"/>
    </source>
</evidence>
<dbReference type="FunFam" id="3.40.50.970:FF:000039">
    <property type="entry name" value="Indolepyruvate oxidoreductase subunit IorA"/>
    <property type="match status" value="1"/>
</dbReference>
<feature type="binding site" evidence="15">
    <location>
        <position position="539"/>
    </location>
    <ligand>
        <name>[4Fe-4S] cluster</name>
        <dbReference type="ChEBI" id="CHEBI:49883"/>
        <label>2</label>
    </ligand>
</feature>
<dbReference type="InterPro" id="IPR009014">
    <property type="entry name" value="Transketo_C/PFOR_II"/>
</dbReference>
<dbReference type="InterPro" id="IPR017896">
    <property type="entry name" value="4Fe4S_Fe-S-bd"/>
</dbReference>
<evidence type="ECO:0000256" key="8">
    <source>
        <dbReference type="ARBA" id="ARBA00022982"/>
    </source>
</evidence>
<dbReference type="InterPro" id="IPR017721">
    <property type="entry name" value="IorA"/>
</dbReference>
<comment type="cofactor">
    <cofactor evidence="14 15">
        <name>[4Fe-4S] cluster</name>
        <dbReference type="ChEBI" id="CHEBI:49883"/>
    </cofactor>
    <text evidence="14 15">Binds 2 [4Fe-4S] clusters. In this family the first cluster has a non-standard and varying [4Fe-4S] binding motif CX(2)CX(2)CX(4-5)CP.</text>
</comment>
<dbReference type="EC" id="1.2.7.8" evidence="3 14"/>
<dbReference type="GO" id="GO:0046872">
    <property type="term" value="F:metal ion binding"/>
    <property type="evidence" value="ECO:0007669"/>
    <property type="project" value="UniProtKB-UniRule"/>
</dbReference>
<dbReference type="InterPro" id="IPR029061">
    <property type="entry name" value="THDP-binding"/>
</dbReference>
<dbReference type="PIRSF" id="PIRSF006439">
    <property type="entry name" value="Indolepyruvate_ferr_oxidored"/>
    <property type="match status" value="1"/>
</dbReference>
<dbReference type="Pfam" id="PF13237">
    <property type="entry name" value="Fer4_10"/>
    <property type="match status" value="1"/>
</dbReference>
<keyword evidence="7 14" id="KW-0479">Metal-binding</keyword>
<dbReference type="Gene3D" id="3.40.50.970">
    <property type="match status" value="2"/>
</dbReference>
<keyword evidence="6 14" id="KW-0004">4Fe-4S</keyword>
<evidence type="ECO:0000256" key="14">
    <source>
        <dbReference type="PIRNR" id="PIRNR006439"/>
    </source>
</evidence>
<dbReference type="Proteomes" id="UP000051124">
    <property type="component" value="Unassembled WGS sequence"/>
</dbReference>
<evidence type="ECO:0000259" key="16">
    <source>
        <dbReference type="PROSITE" id="PS51379"/>
    </source>
</evidence>
<dbReference type="Gene3D" id="3.40.50.920">
    <property type="match status" value="1"/>
</dbReference>
<evidence type="ECO:0000256" key="9">
    <source>
        <dbReference type="ARBA" id="ARBA00023002"/>
    </source>
</evidence>
<gene>
    <name evidence="17" type="ORF">AMJ40_06805</name>
</gene>
<feature type="domain" description="4Fe-4S ferredoxin-type" evidence="16">
    <location>
        <begin position="547"/>
        <end position="572"/>
    </location>
</feature>
<dbReference type="InterPro" id="IPR045025">
    <property type="entry name" value="HACL1-like"/>
</dbReference>
<keyword evidence="8 14" id="KW-0249">Electron transport</keyword>